<dbReference type="Gene3D" id="2.60.40.1190">
    <property type="match status" value="1"/>
</dbReference>
<dbReference type="PANTHER" id="PTHR35532">
    <property type="entry name" value="SIMILAR TO POLYHYDROXYALKANOATE DEPOLYMERASE"/>
    <property type="match status" value="1"/>
</dbReference>
<protein>
    <recommendedName>
        <fullName evidence="3">Carbohydrate-binding domain-containing protein</fullName>
    </recommendedName>
</protein>
<reference evidence="1 2" key="1">
    <citation type="submission" date="2017-11" db="EMBL/GenBank/DDBJ databases">
        <title>Taxonomic description and genome sequences of Spirosoma HA7 sp. nov., isolated from pollen microhabitat of Corylus avellana.</title>
        <authorList>
            <person name="Ambika Manirajan B."/>
            <person name="Suarez C."/>
            <person name="Ratering S."/>
            <person name="Geissler-Plaum R."/>
            <person name="Cardinale M."/>
            <person name="Sylvia S."/>
        </authorList>
    </citation>
    <scope>NUCLEOTIDE SEQUENCE [LARGE SCALE GENOMIC DNA]</scope>
    <source>
        <strain evidence="1 2">HA7</strain>
    </source>
</reference>
<dbReference type="Proteomes" id="UP000232883">
    <property type="component" value="Chromosome"/>
</dbReference>
<dbReference type="RefSeq" id="WP_100992172.1">
    <property type="nucleotide sequence ID" value="NZ_CP025096.1"/>
</dbReference>
<name>A0A2K8Z723_9BACT</name>
<dbReference type="EMBL" id="CP025096">
    <property type="protein sequence ID" value="AUD05619.1"/>
    <property type="molecule type" value="Genomic_DNA"/>
</dbReference>
<evidence type="ECO:0000313" key="2">
    <source>
        <dbReference type="Proteomes" id="UP000232883"/>
    </source>
</evidence>
<accession>A0A2K8Z723</accession>
<dbReference type="PANTHER" id="PTHR35532:SF5">
    <property type="entry name" value="CARBOHYDRATE-BINDING DOMAIN-CONTAINING PROTEIN"/>
    <property type="match status" value="1"/>
</dbReference>
<evidence type="ECO:0008006" key="3">
    <source>
        <dbReference type="Google" id="ProtNLM"/>
    </source>
</evidence>
<organism evidence="1 2">
    <name type="scientific">Spirosoma pollinicola</name>
    <dbReference type="NCBI Taxonomy" id="2057025"/>
    <lineage>
        <taxon>Bacteria</taxon>
        <taxon>Pseudomonadati</taxon>
        <taxon>Bacteroidota</taxon>
        <taxon>Cytophagia</taxon>
        <taxon>Cytophagales</taxon>
        <taxon>Cytophagaceae</taxon>
        <taxon>Spirosoma</taxon>
    </lineage>
</organism>
<dbReference type="CDD" id="cd09620">
    <property type="entry name" value="CBM9_like_3"/>
    <property type="match status" value="1"/>
</dbReference>
<dbReference type="KEGG" id="spir:CWM47_29520"/>
<dbReference type="AlphaFoldDB" id="A0A2K8Z723"/>
<keyword evidence="2" id="KW-1185">Reference proteome</keyword>
<proteinExistence type="predicted"/>
<sequence>MLNYTANKITDLITIDGDLTKPVWQNAVWSHRFVDMVTGDPGLYDTKAAILWNDTHLYVGFRAEEPFIEAHLTERDSIIFLENDLELFIDGGDCYYELEVNARNTLYEVFFIWKDAYQRGSRFDVPQFDVHQPQALTFGGDLDRSGPSFWYGTHPRGLRWAFLNYDMPALETAVHIDGTLNDNTDIDTGWTLEIAIPWNSLALLANGRNLPPKAGDEWRMLLGRFQKLMVSGTEVQPHPAMVMTPHGVYDTHQPEKWSRVRFDE</sequence>
<gene>
    <name evidence="1" type="ORF">CWM47_29520</name>
</gene>
<dbReference type="OrthoDB" id="9786766at2"/>
<evidence type="ECO:0000313" key="1">
    <source>
        <dbReference type="EMBL" id="AUD05619.1"/>
    </source>
</evidence>
<dbReference type="SUPFAM" id="SSF49344">
    <property type="entry name" value="CBD9-like"/>
    <property type="match status" value="1"/>
</dbReference>